<gene>
    <name evidence="8" type="ORF">GCM10025875_22150</name>
</gene>
<feature type="region of interest" description="Disordered" evidence="7">
    <location>
        <begin position="1"/>
        <end position="41"/>
    </location>
</feature>
<evidence type="ECO:0000256" key="3">
    <source>
        <dbReference type="ARBA" id="ARBA00022692"/>
    </source>
</evidence>
<feature type="compositionally biased region" description="Low complexity" evidence="7">
    <location>
        <begin position="1"/>
        <end position="31"/>
    </location>
</feature>
<organism evidence="8 9">
    <name type="scientific">Litorihabitans aurantiacus</name>
    <dbReference type="NCBI Taxonomy" id="1930061"/>
    <lineage>
        <taxon>Bacteria</taxon>
        <taxon>Bacillati</taxon>
        <taxon>Actinomycetota</taxon>
        <taxon>Actinomycetes</taxon>
        <taxon>Micrococcales</taxon>
        <taxon>Beutenbergiaceae</taxon>
        <taxon>Litorihabitans</taxon>
    </lineage>
</organism>
<keyword evidence="5 6" id="KW-0472">Membrane</keyword>
<dbReference type="PROSITE" id="PS50895">
    <property type="entry name" value="SURF1"/>
    <property type="match status" value="1"/>
</dbReference>
<keyword evidence="9" id="KW-1185">Reference proteome</keyword>
<proteinExistence type="inferred from homology"/>
<reference evidence="8" key="1">
    <citation type="journal article" date="2014" name="Int. J. Syst. Evol. Microbiol.">
        <title>Complete genome sequence of Corynebacterium casei LMG S-19264T (=DSM 44701T), isolated from a smear-ripened cheese.</title>
        <authorList>
            <consortium name="US DOE Joint Genome Institute (JGI-PGF)"/>
            <person name="Walter F."/>
            <person name="Albersmeier A."/>
            <person name="Kalinowski J."/>
            <person name="Ruckert C."/>
        </authorList>
    </citation>
    <scope>NUCLEOTIDE SEQUENCE</scope>
    <source>
        <strain evidence="8">NBRC 112290</strain>
    </source>
</reference>
<feature type="transmembrane region" description="Helical" evidence="6">
    <location>
        <begin position="51"/>
        <end position="70"/>
    </location>
</feature>
<comment type="subcellular location">
    <subcellularLocation>
        <location evidence="6">Cell membrane</location>
        <topology evidence="6">Multi-pass membrane protein</topology>
    </subcellularLocation>
    <subcellularLocation>
        <location evidence="1">Membrane</location>
    </subcellularLocation>
</comment>
<dbReference type="EMBL" id="BSUM01000001">
    <property type="protein sequence ID" value="GMA32223.1"/>
    <property type="molecule type" value="Genomic_DNA"/>
</dbReference>
<evidence type="ECO:0000313" key="8">
    <source>
        <dbReference type="EMBL" id="GMA32223.1"/>
    </source>
</evidence>
<dbReference type="CDD" id="cd06662">
    <property type="entry name" value="SURF1"/>
    <property type="match status" value="1"/>
</dbReference>
<dbReference type="InterPro" id="IPR002994">
    <property type="entry name" value="Surf1/Shy1"/>
</dbReference>
<evidence type="ECO:0000256" key="7">
    <source>
        <dbReference type="SAM" id="MobiDB-lite"/>
    </source>
</evidence>
<keyword evidence="6" id="KW-1003">Cell membrane</keyword>
<evidence type="ECO:0000256" key="5">
    <source>
        <dbReference type="ARBA" id="ARBA00023136"/>
    </source>
</evidence>
<dbReference type="GO" id="GO:0005886">
    <property type="term" value="C:plasma membrane"/>
    <property type="evidence" value="ECO:0007669"/>
    <property type="project" value="UniProtKB-SubCell"/>
</dbReference>
<evidence type="ECO:0000256" key="4">
    <source>
        <dbReference type="ARBA" id="ARBA00022989"/>
    </source>
</evidence>
<reference evidence="8" key="2">
    <citation type="submission" date="2023-02" db="EMBL/GenBank/DDBJ databases">
        <authorList>
            <person name="Sun Q."/>
            <person name="Mori K."/>
        </authorList>
    </citation>
    <scope>NUCLEOTIDE SEQUENCE</scope>
    <source>
        <strain evidence="8">NBRC 112290</strain>
    </source>
</reference>
<sequence>MLDDPAPADGAAPSATPVPAAEPASEPAPSAGRPPRPAPRELLAAAGSPRMLGLLALIVVAALVCIRLGAWQIDRAFERADAARDAAEAALSDAPPRPLTDALEPGAHVMGSLVGHPLAVTGTFDPAGQQLVPGRVVDGETGYLVVTPLRVEATGAWLAVVRGWSAGTDDVPPAPGGTVTVTGAVTAGEAFENAALPPGQVDSISPAYFAGTWGLPIYNAYLVPNEASTAGLGGLVAVPAPSLDGGGGVDIRNLAYAIEWYVFGAFALLVWYRLVRDEALARREDAEVDAAGAPRADAR</sequence>
<evidence type="ECO:0000256" key="1">
    <source>
        <dbReference type="ARBA" id="ARBA00004370"/>
    </source>
</evidence>
<evidence type="ECO:0000256" key="2">
    <source>
        <dbReference type="ARBA" id="ARBA00007165"/>
    </source>
</evidence>
<evidence type="ECO:0000313" key="9">
    <source>
        <dbReference type="Proteomes" id="UP001157161"/>
    </source>
</evidence>
<feature type="transmembrane region" description="Helical" evidence="6">
    <location>
        <begin position="254"/>
        <end position="274"/>
    </location>
</feature>
<protein>
    <recommendedName>
        <fullName evidence="6">SURF1-like protein</fullName>
    </recommendedName>
</protein>
<dbReference type="PANTHER" id="PTHR23427:SF2">
    <property type="entry name" value="SURFEIT LOCUS PROTEIN 1"/>
    <property type="match status" value="1"/>
</dbReference>
<dbReference type="AlphaFoldDB" id="A0AA37XFF6"/>
<evidence type="ECO:0000256" key="6">
    <source>
        <dbReference type="RuleBase" id="RU363076"/>
    </source>
</evidence>
<keyword evidence="3 6" id="KW-0812">Transmembrane</keyword>
<dbReference type="PANTHER" id="PTHR23427">
    <property type="entry name" value="SURFEIT LOCUS PROTEIN"/>
    <property type="match status" value="1"/>
</dbReference>
<keyword evidence="4 6" id="KW-1133">Transmembrane helix</keyword>
<name>A0AA37XFF6_9MICO</name>
<dbReference type="InterPro" id="IPR045214">
    <property type="entry name" value="Surf1/Surf4"/>
</dbReference>
<accession>A0AA37XFF6</accession>
<comment type="similarity">
    <text evidence="2 6">Belongs to the SURF1 family.</text>
</comment>
<comment type="caution">
    <text evidence="8">The sequence shown here is derived from an EMBL/GenBank/DDBJ whole genome shotgun (WGS) entry which is preliminary data.</text>
</comment>
<dbReference type="Proteomes" id="UP001157161">
    <property type="component" value="Unassembled WGS sequence"/>
</dbReference>
<dbReference type="Pfam" id="PF02104">
    <property type="entry name" value="SURF1"/>
    <property type="match status" value="1"/>
</dbReference>